<dbReference type="EMBL" id="JBAMMX010000012">
    <property type="protein sequence ID" value="KAK6929930.1"/>
    <property type="molecule type" value="Genomic_DNA"/>
</dbReference>
<feature type="domain" description="Helicase C-terminal" evidence="5">
    <location>
        <begin position="189"/>
        <end position="270"/>
    </location>
</feature>
<dbReference type="PANTHER" id="PTHR12131:SF1">
    <property type="entry name" value="ATP-DEPENDENT RNA HELICASE SUPV3L1, MITOCHONDRIAL-RELATED"/>
    <property type="match status" value="1"/>
</dbReference>
<dbReference type="SUPFAM" id="SSF52540">
    <property type="entry name" value="P-loop containing nucleoside triphosphate hydrolases"/>
    <property type="match status" value="1"/>
</dbReference>
<evidence type="ECO:0000313" key="8">
    <source>
        <dbReference type="Proteomes" id="UP001370490"/>
    </source>
</evidence>
<dbReference type="GO" id="GO:0016787">
    <property type="term" value="F:hydrolase activity"/>
    <property type="evidence" value="ECO:0007669"/>
    <property type="project" value="UniProtKB-KW"/>
</dbReference>
<dbReference type="AlphaFoldDB" id="A0AAN8V9A7"/>
<name>A0AAN8V9A7_9MAGN</name>
<evidence type="ECO:0000256" key="4">
    <source>
        <dbReference type="ARBA" id="ARBA00022840"/>
    </source>
</evidence>
<keyword evidence="4" id="KW-0067">ATP-binding</keyword>
<dbReference type="CDD" id="cd18805">
    <property type="entry name" value="SF2_C_suv3"/>
    <property type="match status" value="1"/>
</dbReference>
<dbReference type="Gene3D" id="3.40.50.300">
    <property type="entry name" value="P-loop containing nucleotide triphosphate hydrolases"/>
    <property type="match status" value="2"/>
</dbReference>
<dbReference type="Pfam" id="PF00271">
    <property type="entry name" value="Helicase_C"/>
    <property type="match status" value="1"/>
</dbReference>
<reference evidence="7 8" key="1">
    <citation type="submission" date="2023-12" db="EMBL/GenBank/DDBJ databases">
        <title>A high-quality genome assembly for Dillenia turbinata (Dilleniales).</title>
        <authorList>
            <person name="Chanderbali A."/>
        </authorList>
    </citation>
    <scope>NUCLEOTIDE SEQUENCE [LARGE SCALE GENOMIC DNA]</scope>
    <source>
        <strain evidence="7">LSX21</strain>
        <tissue evidence="7">Leaf</tissue>
    </source>
</reference>
<dbReference type="InterPro" id="IPR001650">
    <property type="entry name" value="Helicase_C-like"/>
</dbReference>
<keyword evidence="1" id="KW-0547">Nucleotide-binding</keyword>
<evidence type="ECO:0000313" key="7">
    <source>
        <dbReference type="EMBL" id="KAK6929930.1"/>
    </source>
</evidence>
<accession>A0AAN8V9A7</accession>
<sequence>HLRISYSSSSASYKCKYRVELLLGHWVLEFQTPVGFNYCTKHLSRFSGVSKANLTDLTSPYTWYPNARRKNRRVILHSSSSGIYCGPLRLLAWEVSKRMNRTKVSCILITGQEQEEVNDAKHKAVTVEMADVTSDYECAMIGCQTRGFSFTRALLRLSADELHLWRCCCCSSNPRNTQSSRAPLELYSNIRKGDCIVAFSRQKVYKLKKQIESGGKHLCSVVYGSLPPQTRTKQATMFNDASSEMDVLVASDAIGMGLNLNILRIIFSTLKKFDGEEMQDLTVSEIKQIADYSCFAIPVVA</sequence>
<evidence type="ECO:0000259" key="5">
    <source>
        <dbReference type="Pfam" id="PF00271"/>
    </source>
</evidence>
<dbReference type="GO" id="GO:0000965">
    <property type="term" value="P:mitochondrial RNA 3'-end processing"/>
    <property type="evidence" value="ECO:0007669"/>
    <property type="project" value="TreeGrafter"/>
</dbReference>
<proteinExistence type="predicted"/>
<evidence type="ECO:0000256" key="2">
    <source>
        <dbReference type="ARBA" id="ARBA00022801"/>
    </source>
</evidence>
<dbReference type="GO" id="GO:0045025">
    <property type="term" value="C:mitochondrial degradosome"/>
    <property type="evidence" value="ECO:0007669"/>
    <property type="project" value="TreeGrafter"/>
</dbReference>
<evidence type="ECO:0000256" key="1">
    <source>
        <dbReference type="ARBA" id="ARBA00022741"/>
    </source>
</evidence>
<dbReference type="Proteomes" id="UP001370490">
    <property type="component" value="Unassembled WGS sequence"/>
</dbReference>
<feature type="domain" description="ATP-dependent RNA helicase SUV3 DEXQ-box helicase" evidence="6">
    <location>
        <begin position="79"/>
        <end position="164"/>
    </location>
</feature>
<organism evidence="7 8">
    <name type="scientific">Dillenia turbinata</name>
    <dbReference type="NCBI Taxonomy" id="194707"/>
    <lineage>
        <taxon>Eukaryota</taxon>
        <taxon>Viridiplantae</taxon>
        <taxon>Streptophyta</taxon>
        <taxon>Embryophyta</taxon>
        <taxon>Tracheophyta</taxon>
        <taxon>Spermatophyta</taxon>
        <taxon>Magnoliopsida</taxon>
        <taxon>eudicotyledons</taxon>
        <taxon>Gunneridae</taxon>
        <taxon>Pentapetalae</taxon>
        <taxon>Dilleniales</taxon>
        <taxon>Dilleniaceae</taxon>
        <taxon>Dillenia</taxon>
    </lineage>
</organism>
<comment type="caution">
    <text evidence="7">The sequence shown here is derived from an EMBL/GenBank/DDBJ whole genome shotgun (WGS) entry which is preliminary data.</text>
</comment>
<dbReference type="PANTHER" id="PTHR12131">
    <property type="entry name" value="ATP-DEPENDENT RNA AND DNA HELICASE"/>
    <property type="match status" value="1"/>
</dbReference>
<dbReference type="Pfam" id="PF22527">
    <property type="entry name" value="DEXQc_Suv3"/>
    <property type="match status" value="1"/>
</dbReference>
<dbReference type="InterPro" id="IPR055206">
    <property type="entry name" value="DEXQc_SUV3"/>
</dbReference>
<keyword evidence="8" id="KW-1185">Reference proteome</keyword>
<evidence type="ECO:0000256" key="3">
    <source>
        <dbReference type="ARBA" id="ARBA00022806"/>
    </source>
</evidence>
<dbReference type="InterPro" id="IPR050699">
    <property type="entry name" value="RNA-DNA_Helicase"/>
</dbReference>
<gene>
    <name evidence="7" type="ORF">RJ641_004024</name>
</gene>
<dbReference type="GO" id="GO:0004386">
    <property type="term" value="F:helicase activity"/>
    <property type="evidence" value="ECO:0007669"/>
    <property type="project" value="UniProtKB-KW"/>
</dbReference>
<protein>
    <submittedName>
        <fullName evidence="7">Helicase, C-terminal</fullName>
    </submittedName>
</protein>
<feature type="non-terminal residue" evidence="7">
    <location>
        <position position="1"/>
    </location>
</feature>
<keyword evidence="2" id="KW-0378">Hydrolase</keyword>
<evidence type="ECO:0000259" key="6">
    <source>
        <dbReference type="Pfam" id="PF22527"/>
    </source>
</evidence>
<dbReference type="GO" id="GO:0005524">
    <property type="term" value="F:ATP binding"/>
    <property type="evidence" value="ECO:0007669"/>
    <property type="project" value="UniProtKB-KW"/>
</dbReference>
<dbReference type="InterPro" id="IPR027417">
    <property type="entry name" value="P-loop_NTPase"/>
</dbReference>
<keyword evidence="3 7" id="KW-0347">Helicase</keyword>